<protein>
    <submittedName>
        <fullName evidence="2">Serine/threonine-protein kinase</fullName>
        <ecNumber evidence="2">2.7.11.1</ecNumber>
    </submittedName>
</protein>
<dbReference type="InterPro" id="IPR053235">
    <property type="entry name" value="Ser_Thr_kinase"/>
</dbReference>
<dbReference type="InterPro" id="IPR008271">
    <property type="entry name" value="Ser/Thr_kinase_AS"/>
</dbReference>
<dbReference type="PROSITE" id="PS50011">
    <property type="entry name" value="PROTEIN_KINASE_DOM"/>
    <property type="match status" value="1"/>
</dbReference>
<gene>
    <name evidence="2" type="ORF">ACFO3P_05965</name>
</gene>
<dbReference type="Pfam" id="PF00069">
    <property type="entry name" value="Pkinase"/>
    <property type="match status" value="1"/>
</dbReference>
<dbReference type="CDD" id="cd14014">
    <property type="entry name" value="STKc_PknB_like"/>
    <property type="match status" value="1"/>
</dbReference>
<dbReference type="EC" id="2.7.11.1" evidence="2"/>
<organism evidence="2 3">
    <name type="scientific">Oceanobacillus aidingensis</name>
    <dbReference type="NCBI Taxonomy" id="645964"/>
    <lineage>
        <taxon>Bacteria</taxon>
        <taxon>Bacillati</taxon>
        <taxon>Bacillota</taxon>
        <taxon>Bacilli</taxon>
        <taxon>Bacillales</taxon>
        <taxon>Bacillaceae</taxon>
        <taxon>Oceanobacillus</taxon>
    </lineage>
</organism>
<dbReference type="PANTHER" id="PTHR24361">
    <property type="entry name" value="MITOGEN-ACTIVATED KINASE KINASE KINASE"/>
    <property type="match status" value="1"/>
</dbReference>
<dbReference type="SUPFAM" id="SSF56112">
    <property type="entry name" value="Protein kinase-like (PK-like)"/>
    <property type="match status" value="1"/>
</dbReference>
<dbReference type="InterPro" id="IPR011009">
    <property type="entry name" value="Kinase-like_dom_sf"/>
</dbReference>
<dbReference type="InterPro" id="IPR000719">
    <property type="entry name" value="Prot_kinase_dom"/>
</dbReference>
<sequence>MITLNQIQANLTLDPWKEIGSEGKNSKAWITRDRQLDQVLILKGITKESLERQNIEDYYSEAKMLNESKHPHIMPVHYAAEDDSMIYIAMPYYQNGSLNALMDTEFLSVKDIIKYSLDFLSGLLFIHIKGLLHLDIKPSNIIIDDTDRAILTDFGLSKHLNEHGFASQDYQYKVHRSPESYISPDKSILDDIYQAGLTMYRMCNGNTQFKDQRSQFPNNNDLKEATQKGKFPDRNYYLPHIPKKLKSIINKMTHKDATKRYRNVLNVINDLSKVEENLNWRFNKVESSENSILTFDEEKSILNVNIELVKNQYLTNAVKLNKESNNSRKQHKYTGTHNSEKEAFDFLRSKL</sequence>
<dbReference type="SMART" id="SM00220">
    <property type="entry name" value="S_TKc"/>
    <property type="match status" value="1"/>
</dbReference>
<dbReference type="PROSITE" id="PS00108">
    <property type="entry name" value="PROTEIN_KINASE_ST"/>
    <property type="match status" value="1"/>
</dbReference>
<dbReference type="RefSeq" id="WP_379542287.1">
    <property type="nucleotide sequence ID" value="NZ_JBHSFT010000008.1"/>
</dbReference>
<evidence type="ECO:0000313" key="2">
    <source>
        <dbReference type="EMBL" id="MFC4661761.1"/>
    </source>
</evidence>
<accession>A0ABV9JVG4</accession>
<reference evidence="3" key="1">
    <citation type="journal article" date="2019" name="Int. J. Syst. Evol. Microbiol.">
        <title>The Global Catalogue of Microorganisms (GCM) 10K type strain sequencing project: providing services to taxonomists for standard genome sequencing and annotation.</title>
        <authorList>
            <consortium name="The Broad Institute Genomics Platform"/>
            <consortium name="The Broad Institute Genome Sequencing Center for Infectious Disease"/>
            <person name="Wu L."/>
            <person name="Ma J."/>
        </authorList>
    </citation>
    <scope>NUCLEOTIDE SEQUENCE [LARGE SCALE GENOMIC DNA]</scope>
    <source>
        <strain evidence="3">CCUG 37257</strain>
    </source>
</reference>
<dbReference type="Gene3D" id="1.10.510.10">
    <property type="entry name" value="Transferase(Phosphotransferase) domain 1"/>
    <property type="match status" value="1"/>
</dbReference>
<proteinExistence type="predicted"/>
<keyword evidence="2" id="KW-0808">Transferase</keyword>
<evidence type="ECO:0000259" key="1">
    <source>
        <dbReference type="PROSITE" id="PS50011"/>
    </source>
</evidence>
<feature type="domain" description="Protein kinase" evidence="1">
    <location>
        <begin position="16"/>
        <end position="278"/>
    </location>
</feature>
<dbReference type="GO" id="GO:0004674">
    <property type="term" value="F:protein serine/threonine kinase activity"/>
    <property type="evidence" value="ECO:0007669"/>
    <property type="project" value="UniProtKB-EC"/>
</dbReference>
<dbReference type="Proteomes" id="UP001595988">
    <property type="component" value="Unassembled WGS sequence"/>
</dbReference>
<comment type="caution">
    <text evidence="2">The sequence shown here is derived from an EMBL/GenBank/DDBJ whole genome shotgun (WGS) entry which is preliminary data.</text>
</comment>
<name>A0ABV9JVG4_9BACI</name>
<evidence type="ECO:0000313" key="3">
    <source>
        <dbReference type="Proteomes" id="UP001595988"/>
    </source>
</evidence>
<keyword evidence="2" id="KW-0418">Kinase</keyword>
<keyword evidence="3" id="KW-1185">Reference proteome</keyword>
<dbReference type="EMBL" id="JBHSFT010000008">
    <property type="protein sequence ID" value="MFC4661761.1"/>
    <property type="molecule type" value="Genomic_DNA"/>
</dbReference>